<dbReference type="HOGENOM" id="CLU_067622_0_1_1"/>
<dbReference type="Proteomes" id="UP000027222">
    <property type="component" value="Unassembled WGS sequence"/>
</dbReference>
<dbReference type="STRING" id="685588.A0A067T0S9"/>
<dbReference type="EMBL" id="KL142378">
    <property type="protein sequence ID" value="KDR76751.1"/>
    <property type="molecule type" value="Genomic_DNA"/>
</dbReference>
<feature type="signal peptide" evidence="1">
    <location>
        <begin position="1"/>
        <end position="20"/>
    </location>
</feature>
<accession>A0A067T0S9</accession>
<reference evidence="3" key="1">
    <citation type="journal article" date="2014" name="Proc. Natl. Acad. Sci. U.S.A.">
        <title>Extensive sampling of basidiomycete genomes demonstrates inadequacy of the white-rot/brown-rot paradigm for wood decay fungi.</title>
        <authorList>
            <person name="Riley R."/>
            <person name="Salamov A.A."/>
            <person name="Brown D.W."/>
            <person name="Nagy L.G."/>
            <person name="Floudas D."/>
            <person name="Held B.W."/>
            <person name="Levasseur A."/>
            <person name="Lombard V."/>
            <person name="Morin E."/>
            <person name="Otillar R."/>
            <person name="Lindquist E.A."/>
            <person name="Sun H."/>
            <person name="LaButti K.M."/>
            <person name="Schmutz J."/>
            <person name="Jabbour D."/>
            <person name="Luo H."/>
            <person name="Baker S.E."/>
            <person name="Pisabarro A.G."/>
            <person name="Walton J.D."/>
            <person name="Blanchette R.A."/>
            <person name="Henrissat B."/>
            <person name="Martin F."/>
            <person name="Cullen D."/>
            <person name="Hibbett D.S."/>
            <person name="Grigoriev I.V."/>
        </authorList>
    </citation>
    <scope>NUCLEOTIDE SEQUENCE [LARGE SCALE GENOMIC DNA]</scope>
    <source>
        <strain evidence="3">CBS 339.88</strain>
    </source>
</reference>
<evidence type="ECO:0000313" key="3">
    <source>
        <dbReference type="Proteomes" id="UP000027222"/>
    </source>
</evidence>
<sequence length="232" mass="25479">MHRGSYTAVQVGAIWRLVYAQAGGVEAGPEEVVASLQGIVCKADLPPFRERIHSNGKHLKYVRQSVTLTAFGDSMFDTVGANIAEVHALFGRIVGADRLQECSTYATFEGNAAVEMSNRYFTPKNETGGAPGIPLGEEIDPHGHLTKAAGNGYVHVEDNRVYYFERQVKNEDDHRFVPVAPVTFQVGDIVEVQVSFAVFPLREGKLKTSMTLRSISLLDGSQTQASGYWDMR</sequence>
<feature type="chain" id="PRO_5001646348" evidence="1">
    <location>
        <begin position="21"/>
        <end position="232"/>
    </location>
</feature>
<dbReference type="OrthoDB" id="3269456at2759"/>
<name>A0A067T0S9_GALM3</name>
<evidence type="ECO:0000313" key="2">
    <source>
        <dbReference type="EMBL" id="KDR76751.1"/>
    </source>
</evidence>
<protein>
    <submittedName>
        <fullName evidence="2">Uncharacterized protein</fullName>
    </submittedName>
</protein>
<keyword evidence="1" id="KW-0732">Signal</keyword>
<keyword evidence="3" id="KW-1185">Reference proteome</keyword>
<evidence type="ECO:0000256" key="1">
    <source>
        <dbReference type="SAM" id="SignalP"/>
    </source>
</evidence>
<proteinExistence type="predicted"/>
<dbReference type="AlphaFoldDB" id="A0A067T0S9"/>
<organism evidence="2 3">
    <name type="scientific">Galerina marginata (strain CBS 339.88)</name>
    <dbReference type="NCBI Taxonomy" id="685588"/>
    <lineage>
        <taxon>Eukaryota</taxon>
        <taxon>Fungi</taxon>
        <taxon>Dikarya</taxon>
        <taxon>Basidiomycota</taxon>
        <taxon>Agaricomycotina</taxon>
        <taxon>Agaricomycetes</taxon>
        <taxon>Agaricomycetidae</taxon>
        <taxon>Agaricales</taxon>
        <taxon>Agaricineae</taxon>
        <taxon>Strophariaceae</taxon>
        <taxon>Galerina</taxon>
    </lineage>
</organism>
<gene>
    <name evidence="2" type="ORF">GALMADRAFT_67364</name>
</gene>